<dbReference type="RefSeq" id="WP_159430166.1">
    <property type="nucleotide sequence ID" value="NZ_FOXC01000031.1"/>
</dbReference>
<gene>
    <name evidence="1" type="ORF">HHA03_24460</name>
    <name evidence="2" type="ORF">SAMN05421839_13117</name>
</gene>
<evidence type="ECO:0000313" key="4">
    <source>
        <dbReference type="Proteomes" id="UP000321547"/>
    </source>
</evidence>
<accession>A0A1I5RMH8</accession>
<reference evidence="1 4" key="2">
    <citation type="submission" date="2019-07" db="EMBL/GenBank/DDBJ databases">
        <title>Whole genome shotgun sequence of Halolactibacillus halophilus NBRC 100868.</title>
        <authorList>
            <person name="Hosoyama A."/>
            <person name="Uohara A."/>
            <person name="Ohji S."/>
            <person name="Ichikawa N."/>
        </authorList>
    </citation>
    <scope>NUCLEOTIDE SEQUENCE [LARGE SCALE GENOMIC DNA]</scope>
    <source>
        <strain evidence="1 4">NBRC 100868</strain>
    </source>
</reference>
<dbReference type="EMBL" id="FOXC01000031">
    <property type="protein sequence ID" value="SFP59106.1"/>
    <property type="molecule type" value="Genomic_DNA"/>
</dbReference>
<dbReference type="Proteomes" id="UP000242243">
    <property type="component" value="Unassembled WGS sequence"/>
</dbReference>
<dbReference type="OrthoDB" id="2940550at2"/>
<sequence length="76" mass="8645">MVRLLQAHTNKTLISMYLNHSALSQYKQKDMQKKGRMYYHLSQETRPSVGATQGGIPINVTNLSAIEQLDTTMYSL</sequence>
<proteinExistence type="predicted"/>
<name>A0A1I5RMH8_9BACI</name>
<evidence type="ECO:0000313" key="3">
    <source>
        <dbReference type="Proteomes" id="UP000242243"/>
    </source>
</evidence>
<keyword evidence="4" id="KW-1185">Reference proteome</keyword>
<protein>
    <submittedName>
        <fullName evidence="2">Uncharacterized protein</fullName>
    </submittedName>
</protein>
<dbReference type="AlphaFoldDB" id="A0A1I5RMH8"/>
<evidence type="ECO:0000313" key="1">
    <source>
        <dbReference type="EMBL" id="GEM02914.1"/>
    </source>
</evidence>
<dbReference type="EMBL" id="BJWI01000080">
    <property type="protein sequence ID" value="GEM02914.1"/>
    <property type="molecule type" value="Genomic_DNA"/>
</dbReference>
<reference evidence="2 3" key="1">
    <citation type="submission" date="2016-10" db="EMBL/GenBank/DDBJ databases">
        <authorList>
            <person name="de Groot N.N."/>
        </authorList>
    </citation>
    <scope>NUCLEOTIDE SEQUENCE [LARGE SCALE GENOMIC DNA]</scope>
    <source>
        <strain evidence="2 3">DSM 17073</strain>
    </source>
</reference>
<evidence type="ECO:0000313" key="2">
    <source>
        <dbReference type="EMBL" id="SFP59106.1"/>
    </source>
</evidence>
<organism evidence="2 3">
    <name type="scientific">Halolactibacillus halophilus</name>
    <dbReference type="NCBI Taxonomy" id="306540"/>
    <lineage>
        <taxon>Bacteria</taxon>
        <taxon>Bacillati</taxon>
        <taxon>Bacillota</taxon>
        <taxon>Bacilli</taxon>
        <taxon>Bacillales</taxon>
        <taxon>Bacillaceae</taxon>
        <taxon>Halolactibacillus</taxon>
    </lineage>
</organism>
<dbReference type="Proteomes" id="UP000321547">
    <property type="component" value="Unassembled WGS sequence"/>
</dbReference>